<evidence type="ECO:0000256" key="1">
    <source>
        <dbReference type="SAM" id="Phobius"/>
    </source>
</evidence>
<evidence type="ECO:0000313" key="3">
    <source>
        <dbReference type="EMBL" id="TFE38150.1"/>
    </source>
</evidence>
<sequence>MDIISKDNNRVRFLNQLYTAGNGSNATLLDMWQVGYGLGLTRDETENTVGFLVGEGLASHRTIGGGIAITHAGVLRVEKALSEPKPSTEPFPPVVNILHVQSMVGSQIQQGSNYSTQSQSISQLDVEAIKSLIGKLKTGLANVDLPTELRAEADAEIQTVEAQLRSSKPKLNIVKESMRTLRNLVEGITASTIAAGLLPLFAPVAVALGM</sequence>
<protein>
    <submittedName>
        <fullName evidence="2">Uncharacterized protein</fullName>
    </submittedName>
</protein>
<dbReference type="GeneID" id="97310067"/>
<feature type="transmembrane region" description="Helical" evidence="1">
    <location>
        <begin position="184"/>
        <end position="208"/>
    </location>
</feature>
<accession>A0A4Y8MKT2</accession>
<gene>
    <name evidence="2" type="ORF">E2553_37100</name>
    <name evidence="3" type="ORF">E2553_37870</name>
</gene>
<keyword evidence="1" id="KW-0812">Transmembrane</keyword>
<evidence type="ECO:0000313" key="4">
    <source>
        <dbReference type="Proteomes" id="UP000297385"/>
    </source>
</evidence>
<keyword evidence="1" id="KW-0472">Membrane</keyword>
<dbReference type="EMBL" id="SNVI01000004">
    <property type="protein sequence ID" value="TFE38150.1"/>
    <property type="molecule type" value="Genomic_DNA"/>
</dbReference>
<proteinExistence type="predicted"/>
<dbReference type="RefSeq" id="WP_134465677.1">
    <property type="nucleotide sequence ID" value="NZ_JBHMFL010000070.1"/>
</dbReference>
<evidence type="ECO:0000313" key="2">
    <source>
        <dbReference type="EMBL" id="TFE38025.1"/>
    </source>
</evidence>
<dbReference type="Proteomes" id="UP000297385">
    <property type="component" value="Unassembled WGS sequence"/>
</dbReference>
<comment type="caution">
    <text evidence="2">The sequence shown here is derived from an EMBL/GenBank/DDBJ whole genome shotgun (WGS) entry which is preliminary data.</text>
</comment>
<name>A0A4Y8MKT2_9BURK</name>
<reference evidence="2 4" key="1">
    <citation type="submission" date="2019-03" db="EMBL/GenBank/DDBJ databases">
        <title>Complete Genome Sequence of Paraburkholderia dipogonis ICMP 19430T, a Nitrogen-fixing Symbiont of the South African Invasive Legume Dipogon lignosus in New Zealand.</title>
        <authorList>
            <person name="De Meyer S.E."/>
        </authorList>
    </citation>
    <scope>NUCLEOTIDE SEQUENCE [LARGE SCALE GENOMIC DNA]</scope>
    <source>
        <strain evidence="2 4">ICMP 19430</strain>
    </source>
</reference>
<dbReference type="AlphaFoldDB" id="A0A4Y8MKT2"/>
<keyword evidence="1" id="KW-1133">Transmembrane helix</keyword>
<dbReference type="EMBL" id="SNVI01000004">
    <property type="protein sequence ID" value="TFE38025.1"/>
    <property type="molecule type" value="Genomic_DNA"/>
</dbReference>
<organism evidence="2 4">
    <name type="scientific">Paraburkholderia dipogonis</name>
    <dbReference type="NCBI Taxonomy" id="1211383"/>
    <lineage>
        <taxon>Bacteria</taxon>
        <taxon>Pseudomonadati</taxon>
        <taxon>Pseudomonadota</taxon>
        <taxon>Betaproteobacteria</taxon>
        <taxon>Burkholderiales</taxon>
        <taxon>Burkholderiaceae</taxon>
        <taxon>Paraburkholderia</taxon>
    </lineage>
</organism>